<name>A0A9J6G1C9_HAELO</name>
<gene>
    <name evidence="1" type="ORF">HPB48_016949</name>
</gene>
<evidence type="ECO:0000313" key="2">
    <source>
        <dbReference type="Proteomes" id="UP000821853"/>
    </source>
</evidence>
<organism evidence="1 2">
    <name type="scientific">Haemaphysalis longicornis</name>
    <name type="common">Bush tick</name>
    <dbReference type="NCBI Taxonomy" id="44386"/>
    <lineage>
        <taxon>Eukaryota</taxon>
        <taxon>Metazoa</taxon>
        <taxon>Ecdysozoa</taxon>
        <taxon>Arthropoda</taxon>
        <taxon>Chelicerata</taxon>
        <taxon>Arachnida</taxon>
        <taxon>Acari</taxon>
        <taxon>Parasitiformes</taxon>
        <taxon>Ixodida</taxon>
        <taxon>Ixodoidea</taxon>
        <taxon>Ixodidae</taxon>
        <taxon>Haemaphysalinae</taxon>
        <taxon>Haemaphysalis</taxon>
    </lineage>
</organism>
<keyword evidence="2" id="KW-1185">Reference proteome</keyword>
<comment type="caution">
    <text evidence="1">The sequence shown here is derived from an EMBL/GenBank/DDBJ whole genome shotgun (WGS) entry which is preliminary data.</text>
</comment>
<dbReference type="AlphaFoldDB" id="A0A9J6G1C9"/>
<reference evidence="1 2" key="1">
    <citation type="journal article" date="2020" name="Cell">
        <title>Large-Scale Comparative Analyses of Tick Genomes Elucidate Their Genetic Diversity and Vector Capacities.</title>
        <authorList>
            <consortium name="Tick Genome and Microbiome Consortium (TIGMIC)"/>
            <person name="Jia N."/>
            <person name="Wang J."/>
            <person name="Shi W."/>
            <person name="Du L."/>
            <person name="Sun Y."/>
            <person name="Zhan W."/>
            <person name="Jiang J.F."/>
            <person name="Wang Q."/>
            <person name="Zhang B."/>
            <person name="Ji P."/>
            <person name="Bell-Sakyi L."/>
            <person name="Cui X.M."/>
            <person name="Yuan T.T."/>
            <person name="Jiang B.G."/>
            <person name="Yang W.F."/>
            <person name="Lam T.T."/>
            <person name="Chang Q.C."/>
            <person name="Ding S.J."/>
            <person name="Wang X.J."/>
            <person name="Zhu J.G."/>
            <person name="Ruan X.D."/>
            <person name="Zhao L."/>
            <person name="Wei J.T."/>
            <person name="Ye R.Z."/>
            <person name="Que T.C."/>
            <person name="Du C.H."/>
            <person name="Zhou Y.H."/>
            <person name="Cheng J.X."/>
            <person name="Dai P.F."/>
            <person name="Guo W.B."/>
            <person name="Han X.H."/>
            <person name="Huang E.J."/>
            <person name="Li L.F."/>
            <person name="Wei W."/>
            <person name="Gao Y.C."/>
            <person name="Liu J.Z."/>
            <person name="Shao H.Z."/>
            <person name="Wang X."/>
            <person name="Wang C.C."/>
            <person name="Yang T.C."/>
            <person name="Huo Q.B."/>
            <person name="Li W."/>
            <person name="Chen H.Y."/>
            <person name="Chen S.E."/>
            <person name="Zhou L.G."/>
            <person name="Ni X.B."/>
            <person name="Tian J.H."/>
            <person name="Sheng Y."/>
            <person name="Liu T."/>
            <person name="Pan Y.S."/>
            <person name="Xia L.Y."/>
            <person name="Li J."/>
            <person name="Zhao F."/>
            <person name="Cao W.C."/>
        </authorList>
    </citation>
    <scope>NUCLEOTIDE SEQUENCE [LARGE SCALE GENOMIC DNA]</scope>
    <source>
        <strain evidence="1">HaeL-2018</strain>
    </source>
</reference>
<dbReference type="EMBL" id="JABSTR010000004">
    <property type="protein sequence ID" value="KAH9369234.1"/>
    <property type="molecule type" value="Genomic_DNA"/>
</dbReference>
<accession>A0A9J6G1C9</accession>
<sequence length="165" mass="18159">MGSQMRRVSAIASRYAEYAPRPDPSHRRPRVPVFPLLFPGPPLGQIGGNVCLQRFGERLGARSVRVDFRPVEWLSLLHDKAPYFDAKEVGVVRDKAPPLHTACQVPVPFFSPLAGRKNRIPFERTAFEHAMPLASSALKISVEDSGAALQCTTTVPTLASILLFV</sequence>
<dbReference type="Proteomes" id="UP000821853">
    <property type="component" value="Chromosome 2"/>
</dbReference>
<protein>
    <submittedName>
        <fullName evidence="1">Uncharacterized protein</fullName>
    </submittedName>
</protein>
<evidence type="ECO:0000313" key="1">
    <source>
        <dbReference type="EMBL" id="KAH9369234.1"/>
    </source>
</evidence>
<proteinExistence type="predicted"/>
<dbReference type="VEuPathDB" id="VectorBase:HLOH_041974"/>